<organism evidence="2 3">
    <name type="scientific">Perkinsus olseni</name>
    <name type="common">Perkinsus atlanticus</name>
    <dbReference type="NCBI Taxonomy" id="32597"/>
    <lineage>
        <taxon>Eukaryota</taxon>
        <taxon>Sar</taxon>
        <taxon>Alveolata</taxon>
        <taxon>Perkinsozoa</taxon>
        <taxon>Perkinsea</taxon>
        <taxon>Perkinsida</taxon>
        <taxon>Perkinsidae</taxon>
        <taxon>Perkinsus</taxon>
    </lineage>
</organism>
<feature type="compositionally biased region" description="Basic and acidic residues" evidence="1">
    <location>
        <begin position="466"/>
        <end position="475"/>
    </location>
</feature>
<proteinExistence type="predicted"/>
<dbReference type="EMBL" id="JABANM010011705">
    <property type="protein sequence ID" value="KAF4737248.1"/>
    <property type="molecule type" value="Genomic_DNA"/>
</dbReference>
<dbReference type="AlphaFoldDB" id="A0A7J6SWJ1"/>
<feature type="region of interest" description="Disordered" evidence="1">
    <location>
        <begin position="445"/>
        <end position="475"/>
    </location>
</feature>
<feature type="region of interest" description="Disordered" evidence="1">
    <location>
        <begin position="261"/>
        <end position="282"/>
    </location>
</feature>
<dbReference type="Proteomes" id="UP000574390">
    <property type="component" value="Unassembled WGS sequence"/>
</dbReference>
<evidence type="ECO:0000313" key="2">
    <source>
        <dbReference type="EMBL" id="KAF4737248.1"/>
    </source>
</evidence>
<gene>
    <name evidence="2" type="ORF">FOZ62_025626</name>
</gene>
<feature type="non-terminal residue" evidence="2">
    <location>
        <position position="1"/>
    </location>
</feature>
<name>A0A7J6SWJ1_PEROL</name>
<sequence length="487" mass="53526">ASISGSPMVTDVPRLCAFYVRRLSLSAERSSRPENCCCRWYLSGPDDPTGPTLHSSSRVFAIDGDGVEVNHWVMLVACGRGNLRVTLTLSTGTKHIGVAFMDLDQFNVTSEVFRPAEIELRNEAGVVATLEVHSAAFTRNADLLTPEERQDSSIGSLLPLEDPQAASIISGFEERRASALGSALDFLGALEVGGVGNGEESFAPHGEGFGMLDELLDAEEDSESSSQLSILEDTENLGCAQDVAAAEPWIEFGDSPEVEVTHRDYGKDTGTSAPAELEDSPVPKQEVVEEVPVDGDDDEKISFAVRTARLKDLVAERRGTSAAVQVNLSSEPAEPHVPQFAQLLPLRRELLRQREALEPAGGRRPCKFKNIIRDTIDLALEVTQLRDARLADDFRLADDEQQRAVEDLLRTFSPEEVQPATVPRPAVRRETRMGRGCKILERLQQSEKGSSKEVRHRASTYASSSRSREKAKTMRDRTLELTKWLET</sequence>
<comment type="caution">
    <text evidence="2">The sequence shown here is derived from an EMBL/GenBank/DDBJ whole genome shotgun (WGS) entry which is preliminary data.</text>
</comment>
<accession>A0A7J6SWJ1</accession>
<protein>
    <submittedName>
        <fullName evidence="2">Uncharacterized protein</fullName>
    </submittedName>
</protein>
<reference evidence="2 3" key="1">
    <citation type="submission" date="2020-04" db="EMBL/GenBank/DDBJ databases">
        <title>Perkinsus olseni comparative genomics.</title>
        <authorList>
            <person name="Bogema D.R."/>
        </authorList>
    </citation>
    <scope>NUCLEOTIDE SEQUENCE [LARGE SCALE GENOMIC DNA]</scope>
    <source>
        <strain evidence="2">ATCC PRA-205</strain>
    </source>
</reference>
<evidence type="ECO:0000313" key="3">
    <source>
        <dbReference type="Proteomes" id="UP000574390"/>
    </source>
</evidence>
<feature type="non-terminal residue" evidence="2">
    <location>
        <position position="487"/>
    </location>
</feature>
<evidence type="ECO:0000256" key="1">
    <source>
        <dbReference type="SAM" id="MobiDB-lite"/>
    </source>
</evidence>